<feature type="chain" id="PRO_5014801557" evidence="2">
    <location>
        <begin position="21"/>
        <end position="131"/>
    </location>
</feature>
<dbReference type="EMBL" id="PGCJ01000124">
    <property type="protein sequence ID" value="PLW45855.1"/>
    <property type="molecule type" value="Genomic_DNA"/>
</dbReference>
<keyword evidence="2" id="KW-0732">Signal</keyword>
<accession>A0A2N5V778</accession>
<dbReference type="AlphaFoldDB" id="A0A2N5V778"/>
<evidence type="ECO:0000313" key="4">
    <source>
        <dbReference type="Proteomes" id="UP000235388"/>
    </source>
</evidence>
<dbReference type="Proteomes" id="UP000235388">
    <property type="component" value="Unassembled WGS sequence"/>
</dbReference>
<feature type="signal peptide" evidence="2">
    <location>
        <begin position="1"/>
        <end position="20"/>
    </location>
</feature>
<evidence type="ECO:0000313" key="3">
    <source>
        <dbReference type="EMBL" id="PLW45855.1"/>
    </source>
</evidence>
<feature type="region of interest" description="Disordered" evidence="1">
    <location>
        <begin position="106"/>
        <end position="131"/>
    </location>
</feature>
<name>A0A2N5V778_9BASI</name>
<gene>
    <name evidence="3" type="ORF">PCANC_10089</name>
</gene>
<proteinExistence type="predicted"/>
<reference evidence="3 4" key="1">
    <citation type="submission" date="2017-11" db="EMBL/GenBank/DDBJ databases">
        <title>De novo assembly and phasing of dikaryotic genomes from two isolates of Puccinia coronata f. sp. avenae, the causal agent of oat crown rust.</title>
        <authorList>
            <person name="Miller M.E."/>
            <person name="Zhang Y."/>
            <person name="Omidvar V."/>
            <person name="Sperschneider J."/>
            <person name="Schwessinger B."/>
            <person name="Raley C."/>
            <person name="Palmer J.M."/>
            <person name="Garnica D."/>
            <person name="Upadhyaya N."/>
            <person name="Rathjen J."/>
            <person name="Taylor J.M."/>
            <person name="Park R.F."/>
            <person name="Dodds P.N."/>
            <person name="Hirsch C.D."/>
            <person name="Kianian S.F."/>
            <person name="Figueroa M."/>
        </authorList>
    </citation>
    <scope>NUCLEOTIDE SEQUENCE [LARGE SCALE GENOMIC DNA]</scope>
    <source>
        <strain evidence="3">12NC29</strain>
    </source>
</reference>
<evidence type="ECO:0000256" key="1">
    <source>
        <dbReference type="SAM" id="MobiDB-lite"/>
    </source>
</evidence>
<sequence>MAKFSYITILVLAALQSVFAVPLVSRQSQFNSQDSQVFGNNGNQLFNNGMGGGNSMMETGGDSNWVGQDWNLNQFQNQNGDWQAQDWNTNQPQNQHGMWEAQDWNMPGAQGNGGMDGSGQRFDEGSNNGFH</sequence>
<keyword evidence="4" id="KW-1185">Reference proteome</keyword>
<protein>
    <submittedName>
        <fullName evidence="3">Uncharacterized protein</fullName>
    </submittedName>
</protein>
<evidence type="ECO:0000256" key="2">
    <source>
        <dbReference type="SAM" id="SignalP"/>
    </source>
</evidence>
<organism evidence="3 4">
    <name type="scientific">Puccinia coronata f. sp. avenae</name>
    <dbReference type="NCBI Taxonomy" id="200324"/>
    <lineage>
        <taxon>Eukaryota</taxon>
        <taxon>Fungi</taxon>
        <taxon>Dikarya</taxon>
        <taxon>Basidiomycota</taxon>
        <taxon>Pucciniomycotina</taxon>
        <taxon>Pucciniomycetes</taxon>
        <taxon>Pucciniales</taxon>
        <taxon>Pucciniaceae</taxon>
        <taxon>Puccinia</taxon>
    </lineage>
</organism>
<comment type="caution">
    <text evidence="3">The sequence shown here is derived from an EMBL/GenBank/DDBJ whole genome shotgun (WGS) entry which is preliminary data.</text>
</comment>